<organism evidence="1">
    <name type="scientific">marine sediment metagenome</name>
    <dbReference type="NCBI Taxonomy" id="412755"/>
    <lineage>
        <taxon>unclassified sequences</taxon>
        <taxon>metagenomes</taxon>
        <taxon>ecological metagenomes</taxon>
    </lineage>
</organism>
<feature type="non-terminal residue" evidence="1">
    <location>
        <position position="1"/>
    </location>
</feature>
<dbReference type="AlphaFoldDB" id="X1I8Z1"/>
<protein>
    <submittedName>
        <fullName evidence="1">Uncharacterized protein</fullName>
    </submittedName>
</protein>
<reference evidence="1" key="1">
    <citation type="journal article" date="2014" name="Front. Microbiol.">
        <title>High frequency of phylogenetically diverse reductive dehalogenase-homologous genes in deep subseafloor sedimentary metagenomes.</title>
        <authorList>
            <person name="Kawai M."/>
            <person name="Futagami T."/>
            <person name="Toyoda A."/>
            <person name="Takaki Y."/>
            <person name="Nishi S."/>
            <person name="Hori S."/>
            <person name="Arai W."/>
            <person name="Tsubouchi T."/>
            <person name="Morono Y."/>
            <person name="Uchiyama I."/>
            <person name="Ito T."/>
            <person name="Fujiyama A."/>
            <person name="Inagaki F."/>
            <person name="Takami H."/>
        </authorList>
    </citation>
    <scope>NUCLEOTIDE SEQUENCE</scope>
    <source>
        <strain evidence="1">Expedition CK06-06</strain>
    </source>
</reference>
<sequence>RPEFALYQDEARVLADDLAMVTRDLTDKELVRFGRSFERQFIRAMPTKEMVDIHLRHIKEALLGGMLAKEQMDAEIQGETPGSNKTGGPLAIRACFLGVGDDWEDLYGIHAGVQGAWSTGSAQDWIHSQTTLMGGVGATTPIKIGENAVHVIYAISSIHASPKLESLQFTIDGKLKPLLYCGWAQKHAVGHTQRIKELDNAIILRKDTTFLAKVFFSSAFGDQVDFVTDFPVLYGVSYCKEPALKILV</sequence>
<accession>X1I8Z1</accession>
<comment type="caution">
    <text evidence="1">The sequence shown here is derived from an EMBL/GenBank/DDBJ whole genome shotgun (WGS) entry which is preliminary data.</text>
</comment>
<dbReference type="EMBL" id="BARU01037841">
    <property type="protein sequence ID" value="GAH78162.1"/>
    <property type="molecule type" value="Genomic_DNA"/>
</dbReference>
<proteinExistence type="predicted"/>
<feature type="non-terminal residue" evidence="1">
    <location>
        <position position="248"/>
    </location>
</feature>
<name>X1I8Z1_9ZZZZ</name>
<evidence type="ECO:0000313" key="1">
    <source>
        <dbReference type="EMBL" id="GAH78162.1"/>
    </source>
</evidence>
<gene>
    <name evidence="1" type="ORF">S03H2_58894</name>
</gene>